<dbReference type="PATRIC" id="fig|1619313.3.peg.3828"/>
<protein>
    <recommendedName>
        <fullName evidence="5">VENN motif-containing domain-containing protein</fullName>
    </recommendedName>
</protein>
<dbReference type="RefSeq" id="WP_067436137.1">
    <property type="nucleotide sequence ID" value="NZ_LN907828.1"/>
</dbReference>
<evidence type="ECO:0000256" key="1">
    <source>
        <dbReference type="ARBA" id="ARBA00004219"/>
    </source>
</evidence>
<dbReference type="OrthoDB" id="6549030at2"/>
<dbReference type="KEGG" id="ege:EM595_p0224"/>
<organism evidence="6 7">
    <name type="scientific">Duffyella gerundensis</name>
    <dbReference type="NCBI Taxonomy" id="1619313"/>
    <lineage>
        <taxon>Bacteria</taxon>
        <taxon>Pseudomonadati</taxon>
        <taxon>Pseudomonadota</taxon>
        <taxon>Gammaproteobacteria</taxon>
        <taxon>Enterobacterales</taxon>
        <taxon>Erwiniaceae</taxon>
        <taxon>Duffyella</taxon>
    </lineage>
</organism>
<dbReference type="Proteomes" id="UP000059419">
    <property type="component" value="Plasmid pEM01"/>
</dbReference>
<gene>
    <name evidence="6" type="ORF">EM595_p0224</name>
</gene>
<geneLocation type="plasmid" evidence="7">
    <name>pEM01</name>
</geneLocation>
<evidence type="ECO:0000259" key="5">
    <source>
        <dbReference type="Pfam" id="PF04829"/>
    </source>
</evidence>
<keyword evidence="4" id="KW-0843">Virulence</keyword>
<feature type="domain" description="VENN motif-containing" evidence="5">
    <location>
        <begin position="10"/>
        <end position="30"/>
    </location>
</feature>
<keyword evidence="3" id="KW-1266">Target cell cytoplasm</keyword>
<dbReference type="EMBL" id="LN907828">
    <property type="protein sequence ID" value="CUU25924.1"/>
    <property type="molecule type" value="Genomic_DNA"/>
</dbReference>
<comment type="subcellular location">
    <subcellularLocation>
        <location evidence="1">Target cell</location>
        <location evidence="1">Target cell cytoplasm</location>
    </subcellularLocation>
</comment>
<reference evidence="7" key="1">
    <citation type="submission" date="2015-11" db="EMBL/GenBank/DDBJ databases">
        <authorList>
            <person name="Blom J."/>
        </authorList>
    </citation>
    <scope>NUCLEOTIDE SEQUENCE [LARGE SCALE GENOMIC DNA]</scope>
    <source>
        <plasmid evidence="7">pEM01</plasmid>
    </source>
</reference>
<sequence>MVNVEANLIAHAVAGAQAGKNVVENNWLSDSDITSFVEKYANAKTDEERDQYVTDLKKLDAEKQDKALATAISIRDQKTELKKLKVLQAFLDCNKKCQQLIAYSISELEPVANNTELHRNNIGKAVLAGVIFGLTVEKPAANNPI</sequence>
<evidence type="ECO:0000256" key="2">
    <source>
        <dbReference type="ARBA" id="ARBA00022656"/>
    </source>
</evidence>
<evidence type="ECO:0000256" key="3">
    <source>
        <dbReference type="ARBA" id="ARBA00022913"/>
    </source>
</evidence>
<evidence type="ECO:0000313" key="6">
    <source>
        <dbReference type="EMBL" id="CUU25924.1"/>
    </source>
</evidence>
<dbReference type="Pfam" id="PF04829">
    <property type="entry name" value="PT-VENN"/>
    <property type="match status" value="1"/>
</dbReference>
<proteinExistence type="predicted"/>
<keyword evidence="2" id="KW-0800">Toxin</keyword>
<accession>A0A0U5GSR1</accession>
<dbReference type="InterPro" id="IPR006914">
    <property type="entry name" value="VENN_dom"/>
</dbReference>
<evidence type="ECO:0000256" key="4">
    <source>
        <dbReference type="ARBA" id="ARBA00023026"/>
    </source>
</evidence>
<name>A0A0U5GSR1_9GAMM</name>
<dbReference type="AlphaFoldDB" id="A0A0U5GSR1"/>
<dbReference type="GO" id="GO:0090729">
    <property type="term" value="F:toxin activity"/>
    <property type="evidence" value="ECO:0007669"/>
    <property type="project" value="UniProtKB-KW"/>
</dbReference>
<evidence type="ECO:0000313" key="7">
    <source>
        <dbReference type="Proteomes" id="UP000059419"/>
    </source>
</evidence>
<keyword evidence="7" id="KW-1185">Reference proteome</keyword>